<proteinExistence type="predicted"/>
<keyword evidence="2" id="KW-0238">DNA-binding</keyword>
<reference evidence="2" key="2">
    <citation type="submission" date="2014-07" db="EMBL/GenBank/DDBJ databases">
        <authorList>
            <person name="Hull J."/>
        </authorList>
    </citation>
    <scope>NUCLEOTIDE SEQUENCE</scope>
</reference>
<keyword evidence="1" id="KW-0732">Signal</keyword>
<accession>A0A0A9YGK7</accession>
<evidence type="ECO:0000256" key="1">
    <source>
        <dbReference type="SAM" id="SignalP"/>
    </source>
</evidence>
<dbReference type="AlphaFoldDB" id="A0A0A9YGK7"/>
<feature type="non-terminal residue" evidence="2">
    <location>
        <position position="1"/>
    </location>
</feature>
<protein>
    <submittedName>
        <fullName evidence="2">Zinc finger homeobox protein 3</fullName>
    </submittedName>
</protein>
<dbReference type="EMBL" id="GBHO01012828">
    <property type="protein sequence ID" value="JAG30776.1"/>
    <property type="molecule type" value="Transcribed_RNA"/>
</dbReference>
<reference evidence="2" key="1">
    <citation type="journal article" date="2014" name="PLoS ONE">
        <title>Transcriptome-Based Identification of ABC Transporters in the Western Tarnished Plant Bug Lygus hesperus.</title>
        <authorList>
            <person name="Hull J.J."/>
            <person name="Chaney K."/>
            <person name="Geib S.M."/>
            <person name="Fabrick J.A."/>
            <person name="Brent C.S."/>
            <person name="Walsh D."/>
            <person name="Lavine L.C."/>
        </authorList>
    </citation>
    <scope>NUCLEOTIDE SEQUENCE</scope>
</reference>
<name>A0A0A9YGK7_LYGHE</name>
<feature type="chain" id="PRO_5002052153" evidence="1">
    <location>
        <begin position="34"/>
        <end position="197"/>
    </location>
</feature>
<sequence>DHPHHIPALSSLKKMLKIFVVVLLGGCVGLSRCDDDVPDNALDAPKPPCSCILPVILLPGGGIGGLPGGLPGGGILNNNNLNLNLIKLLLANPKLLNNPTILGLLANLLGGPGPITSGLIKGLLDGTLSAAKPAPAGGISIDALNGLLGSTVVGGSSPPTFAYPNYFYGAGGATTVNNGLLSNLLGGAAILNENSIL</sequence>
<evidence type="ECO:0000313" key="2">
    <source>
        <dbReference type="EMBL" id="JAG30776.1"/>
    </source>
</evidence>
<organism evidence="2">
    <name type="scientific">Lygus hesperus</name>
    <name type="common">Western plant bug</name>
    <dbReference type="NCBI Taxonomy" id="30085"/>
    <lineage>
        <taxon>Eukaryota</taxon>
        <taxon>Metazoa</taxon>
        <taxon>Ecdysozoa</taxon>
        <taxon>Arthropoda</taxon>
        <taxon>Hexapoda</taxon>
        <taxon>Insecta</taxon>
        <taxon>Pterygota</taxon>
        <taxon>Neoptera</taxon>
        <taxon>Paraneoptera</taxon>
        <taxon>Hemiptera</taxon>
        <taxon>Heteroptera</taxon>
        <taxon>Panheteroptera</taxon>
        <taxon>Cimicomorpha</taxon>
        <taxon>Miridae</taxon>
        <taxon>Mirini</taxon>
        <taxon>Lygus</taxon>
    </lineage>
</organism>
<feature type="signal peptide" evidence="1">
    <location>
        <begin position="1"/>
        <end position="33"/>
    </location>
</feature>
<dbReference type="GO" id="GO:0003677">
    <property type="term" value="F:DNA binding"/>
    <property type="evidence" value="ECO:0007669"/>
    <property type="project" value="UniProtKB-KW"/>
</dbReference>
<keyword evidence="2" id="KW-0371">Homeobox</keyword>
<gene>
    <name evidence="2" type="primary">ZFHX3_1</name>
    <name evidence="2" type="ORF">CM83_33945</name>
</gene>